<dbReference type="RefSeq" id="WP_149779114.1">
    <property type="nucleotide sequence ID" value="NZ_FRCB01000003.1"/>
</dbReference>
<dbReference type="Gene3D" id="3.30.1330.110">
    <property type="entry name" value="BB2672"/>
    <property type="match status" value="1"/>
</dbReference>
<evidence type="ECO:0000313" key="2">
    <source>
        <dbReference type="Proteomes" id="UP000322545"/>
    </source>
</evidence>
<dbReference type="InterPro" id="IPR009569">
    <property type="entry name" value="AA_synth_put"/>
</dbReference>
<protein>
    <submittedName>
        <fullName evidence="1">Amino acid synthesis</fullName>
    </submittedName>
</protein>
<evidence type="ECO:0000313" key="1">
    <source>
        <dbReference type="EMBL" id="SHL90417.1"/>
    </source>
</evidence>
<keyword evidence="2" id="KW-1185">Reference proteome</keyword>
<dbReference type="AlphaFoldDB" id="A0A1M7EFC5"/>
<organism evidence="1 2">
    <name type="scientific">Roseovarius litoreus</name>
    <dbReference type="NCBI Taxonomy" id="1155722"/>
    <lineage>
        <taxon>Bacteria</taxon>
        <taxon>Pseudomonadati</taxon>
        <taxon>Pseudomonadota</taxon>
        <taxon>Alphaproteobacteria</taxon>
        <taxon>Rhodobacterales</taxon>
        <taxon>Roseobacteraceae</taxon>
        <taxon>Roseovarius</taxon>
    </lineage>
</organism>
<dbReference type="EMBL" id="FRCB01000003">
    <property type="protein sequence ID" value="SHL90417.1"/>
    <property type="molecule type" value="Genomic_DNA"/>
</dbReference>
<name>A0A1M7EFC5_9RHOB</name>
<dbReference type="Pfam" id="PF06684">
    <property type="entry name" value="AA_synth"/>
    <property type="match status" value="1"/>
</dbReference>
<sequence length="182" mass="19103">MTKTRKTVVVRELIETDSFGEPCEPVSRVAIAAVFSNPLSGRFEQDLSPLFEIGAELGQRLAKQAVALLGNVPVSYGKAAIVGTSGDMEHGGAVIHPRLGAPMRAASGGGEAVIPSNVKVGAAGASIDLPLGHKDNPWSFDHFDTMTLCIPDGPAPHEIVMFLAYSDRGRPLPRCGKGPMST</sequence>
<accession>A0A1M7EFC5</accession>
<dbReference type="Proteomes" id="UP000322545">
    <property type="component" value="Unassembled WGS sequence"/>
</dbReference>
<reference evidence="1 2" key="1">
    <citation type="submission" date="2016-11" db="EMBL/GenBank/DDBJ databases">
        <authorList>
            <person name="Varghese N."/>
            <person name="Submissions S."/>
        </authorList>
    </citation>
    <scope>NUCLEOTIDE SEQUENCE [LARGE SCALE GENOMIC DNA]</scope>
    <source>
        <strain evidence="1 2">DSM 28249</strain>
    </source>
</reference>
<gene>
    <name evidence="1" type="ORF">SAMN05443432_103338</name>
</gene>
<dbReference type="SUPFAM" id="SSF160519">
    <property type="entry name" value="BB2672-like"/>
    <property type="match status" value="1"/>
</dbReference>
<dbReference type="InterPro" id="IPR035936">
    <property type="entry name" value="BB2672"/>
</dbReference>
<proteinExistence type="predicted"/>